<dbReference type="NCBIfam" id="TIGR00229">
    <property type="entry name" value="sensory_box"/>
    <property type="match status" value="1"/>
</dbReference>
<dbReference type="InterPro" id="IPR003660">
    <property type="entry name" value="HAMP_dom"/>
</dbReference>
<evidence type="ECO:0000256" key="3">
    <source>
        <dbReference type="ARBA" id="ARBA00012438"/>
    </source>
</evidence>
<dbReference type="PANTHER" id="PTHR45453:SF1">
    <property type="entry name" value="PHOSPHATE REGULON SENSOR PROTEIN PHOR"/>
    <property type="match status" value="1"/>
</dbReference>
<evidence type="ECO:0000256" key="9">
    <source>
        <dbReference type="ARBA" id="ARBA00022777"/>
    </source>
</evidence>
<evidence type="ECO:0000256" key="14">
    <source>
        <dbReference type="SAM" id="Coils"/>
    </source>
</evidence>
<dbReference type="GO" id="GO:0005524">
    <property type="term" value="F:ATP binding"/>
    <property type="evidence" value="ECO:0007669"/>
    <property type="project" value="UniProtKB-KW"/>
</dbReference>
<dbReference type="CDD" id="cd00082">
    <property type="entry name" value="HisKA"/>
    <property type="match status" value="1"/>
</dbReference>
<dbReference type="SUPFAM" id="SSF103190">
    <property type="entry name" value="Sensory domain-like"/>
    <property type="match status" value="1"/>
</dbReference>
<feature type="transmembrane region" description="Helical" evidence="15">
    <location>
        <begin position="6"/>
        <end position="25"/>
    </location>
</feature>
<keyword evidence="13 15" id="KW-0472">Membrane</keyword>
<dbReference type="GO" id="GO:0000155">
    <property type="term" value="F:phosphorelay sensor kinase activity"/>
    <property type="evidence" value="ECO:0007669"/>
    <property type="project" value="InterPro"/>
</dbReference>
<dbReference type="InterPro" id="IPR000014">
    <property type="entry name" value="PAS"/>
</dbReference>
<dbReference type="PROSITE" id="PS50109">
    <property type="entry name" value="HIS_KIN"/>
    <property type="match status" value="1"/>
</dbReference>
<dbReference type="InterPro" id="IPR036097">
    <property type="entry name" value="HisK_dim/P_sf"/>
</dbReference>
<dbReference type="CDD" id="cd06225">
    <property type="entry name" value="HAMP"/>
    <property type="match status" value="1"/>
</dbReference>
<reference evidence="19 20" key="1">
    <citation type="submission" date="2019-03" db="EMBL/GenBank/DDBJ databases">
        <title>Genomic Encyclopedia of Type Strains, Phase IV (KMG-IV): sequencing the most valuable type-strain genomes for metagenomic binning, comparative biology and taxonomic classification.</title>
        <authorList>
            <person name="Goeker M."/>
        </authorList>
    </citation>
    <scope>NUCLEOTIDE SEQUENCE [LARGE SCALE GENOMIC DNA]</scope>
    <source>
        <strain evidence="19 20">DSM 102940</strain>
    </source>
</reference>
<dbReference type="NCBIfam" id="NF046044">
    <property type="entry name" value="PnpS"/>
    <property type="match status" value="1"/>
</dbReference>
<keyword evidence="4" id="KW-1003">Cell membrane</keyword>
<dbReference type="PROSITE" id="PS50112">
    <property type="entry name" value="PAS"/>
    <property type="match status" value="1"/>
</dbReference>
<dbReference type="Proteomes" id="UP000294919">
    <property type="component" value="Unassembled WGS sequence"/>
</dbReference>
<dbReference type="SMART" id="SM00304">
    <property type="entry name" value="HAMP"/>
    <property type="match status" value="1"/>
</dbReference>
<evidence type="ECO:0000256" key="12">
    <source>
        <dbReference type="ARBA" id="ARBA00023012"/>
    </source>
</evidence>
<sequence length="597" mass="68207">MQRKIFVTYTILIFLGIILTGLLTLKFVRTSYVENIENKLITNANLISKFIEKEIEEDPSSPIDFHKYAHEYAAEIDTRVTFINKDGMVIGDSEIAQDDLSKIENHLYRPEVQKALEGEIGKSERKSATVDIDYIYITVPIMNNDKIYGVTRLAFPLTEIKKLNYNLLQNALIAAFCGLLVTTILGYRFTNSVTKPVKEITRTAQKIANGNFNDKVYIKSHDEIGILANTFNIMAEKLNDTISEIRDKNTKLHSTLGSMKEALFAIDKEYKIILINPVAMSLFNIADENVYGKHVLEVIRNNKLHDVLEDILNNKHIGEREIIIDYPETKILKIYTNFIRLDMDPNRIIGVMAVMQDVTEMRKLENMRSEFVANVSHELKTPLTSISGFIETLKNGAMDNEKVRDRFLDIIDIETERLTRLIDDILTLSAIENDKNTIKREEIRINEMINEVNMMAEALAKGKQITYITELEADLPFIYGNRDWFKQMLLNLIENAIKYTPENGQIKVLIYKRYEHVFAVVKDTGIGIPKEDISRLFERFYRVDKARSRKVGGTGLGLAIVKHIVLSFGGEIKVNSKLGKGSEFIVRIPILGRGKLG</sequence>
<dbReference type="OrthoDB" id="9813151at2"/>
<dbReference type="CDD" id="cd16922">
    <property type="entry name" value="HATPase_EvgS-ArcB-TorS-like"/>
    <property type="match status" value="1"/>
</dbReference>
<dbReference type="Pfam" id="PF00512">
    <property type="entry name" value="HisKA"/>
    <property type="match status" value="1"/>
</dbReference>
<dbReference type="Pfam" id="PF00989">
    <property type="entry name" value="PAS"/>
    <property type="match status" value="1"/>
</dbReference>
<dbReference type="SMART" id="SM00388">
    <property type="entry name" value="HisKA"/>
    <property type="match status" value="1"/>
</dbReference>
<dbReference type="SMART" id="SM00091">
    <property type="entry name" value="PAS"/>
    <property type="match status" value="1"/>
</dbReference>
<evidence type="ECO:0000256" key="6">
    <source>
        <dbReference type="ARBA" id="ARBA00022679"/>
    </source>
</evidence>
<keyword evidence="7 15" id="KW-0812">Transmembrane</keyword>
<evidence type="ECO:0000256" key="15">
    <source>
        <dbReference type="SAM" id="Phobius"/>
    </source>
</evidence>
<dbReference type="InterPro" id="IPR035965">
    <property type="entry name" value="PAS-like_dom_sf"/>
</dbReference>
<dbReference type="Gene3D" id="6.10.340.10">
    <property type="match status" value="1"/>
</dbReference>
<feature type="domain" description="Histidine kinase" evidence="16">
    <location>
        <begin position="374"/>
        <end position="592"/>
    </location>
</feature>
<dbReference type="InterPro" id="IPR005467">
    <property type="entry name" value="His_kinase_dom"/>
</dbReference>
<dbReference type="SUPFAM" id="SSF55785">
    <property type="entry name" value="PYP-like sensor domain (PAS domain)"/>
    <property type="match status" value="1"/>
</dbReference>
<evidence type="ECO:0000259" key="18">
    <source>
        <dbReference type="PROSITE" id="PS50885"/>
    </source>
</evidence>
<evidence type="ECO:0000313" key="20">
    <source>
        <dbReference type="Proteomes" id="UP000294919"/>
    </source>
</evidence>
<dbReference type="GO" id="GO:0006355">
    <property type="term" value="P:regulation of DNA-templated transcription"/>
    <property type="evidence" value="ECO:0007669"/>
    <property type="project" value="InterPro"/>
</dbReference>
<feature type="domain" description="PAS" evidence="17">
    <location>
        <begin position="248"/>
        <end position="299"/>
    </location>
</feature>
<name>A0A4R2L969_9FIRM</name>
<comment type="catalytic activity">
    <reaction evidence="1">
        <text>ATP + protein L-histidine = ADP + protein N-phospho-L-histidine.</text>
        <dbReference type="EC" id="2.7.13.3"/>
    </reaction>
</comment>
<comment type="subcellular location">
    <subcellularLocation>
        <location evidence="2">Cell membrane</location>
        <topology evidence="2">Multi-pass membrane protein</topology>
    </subcellularLocation>
</comment>
<keyword evidence="11 15" id="KW-1133">Transmembrane helix</keyword>
<dbReference type="Gene3D" id="1.10.287.130">
    <property type="match status" value="1"/>
</dbReference>
<evidence type="ECO:0000256" key="1">
    <source>
        <dbReference type="ARBA" id="ARBA00000085"/>
    </source>
</evidence>
<feature type="coiled-coil region" evidence="14">
    <location>
        <begin position="431"/>
        <end position="458"/>
    </location>
</feature>
<dbReference type="InterPro" id="IPR029151">
    <property type="entry name" value="Sensor-like_sf"/>
</dbReference>
<proteinExistence type="predicted"/>
<dbReference type="InterPro" id="IPR003594">
    <property type="entry name" value="HATPase_dom"/>
</dbReference>
<evidence type="ECO:0000313" key="19">
    <source>
        <dbReference type="EMBL" id="TCO79288.1"/>
    </source>
</evidence>
<dbReference type="PANTHER" id="PTHR45453">
    <property type="entry name" value="PHOSPHATE REGULON SENSOR PROTEIN PHOR"/>
    <property type="match status" value="1"/>
</dbReference>
<keyword evidence="6" id="KW-0808">Transferase</keyword>
<dbReference type="EC" id="2.7.13.3" evidence="3"/>
<gene>
    <name evidence="19" type="ORF">EV214_1026</name>
</gene>
<dbReference type="Pfam" id="PF00672">
    <property type="entry name" value="HAMP"/>
    <property type="match status" value="1"/>
</dbReference>
<dbReference type="GO" id="GO:0005886">
    <property type="term" value="C:plasma membrane"/>
    <property type="evidence" value="ECO:0007669"/>
    <property type="project" value="UniProtKB-SubCell"/>
</dbReference>
<dbReference type="GO" id="GO:0016036">
    <property type="term" value="P:cellular response to phosphate starvation"/>
    <property type="evidence" value="ECO:0007669"/>
    <property type="project" value="TreeGrafter"/>
</dbReference>
<dbReference type="SMART" id="SM00387">
    <property type="entry name" value="HATPase_c"/>
    <property type="match status" value="1"/>
</dbReference>
<keyword evidence="8" id="KW-0547">Nucleotide-binding</keyword>
<keyword evidence="5" id="KW-0597">Phosphoprotein</keyword>
<evidence type="ECO:0000256" key="13">
    <source>
        <dbReference type="ARBA" id="ARBA00023136"/>
    </source>
</evidence>
<dbReference type="PROSITE" id="PS50885">
    <property type="entry name" value="HAMP"/>
    <property type="match status" value="1"/>
</dbReference>
<dbReference type="Gene3D" id="3.30.450.20">
    <property type="entry name" value="PAS domain"/>
    <property type="match status" value="2"/>
</dbReference>
<dbReference type="FunFam" id="3.30.565.10:FF:000006">
    <property type="entry name" value="Sensor histidine kinase WalK"/>
    <property type="match status" value="1"/>
</dbReference>
<keyword evidence="12" id="KW-0902">Two-component regulatory system</keyword>
<protein>
    <recommendedName>
        <fullName evidence="3">histidine kinase</fullName>
        <ecNumber evidence="3">2.7.13.3</ecNumber>
    </recommendedName>
</protein>
<dbReference type="RefSeq" id="WP_132242056.1">
    <property type="nucleotide sequence ID" value="NZ_SLWV01000002.1"/>
</dbReference>
<evidence type="ECO:0000256" key="10">
    <source>
        <dbReference type="ARBA" id="ARBA00022840"/>
    </source>
</evidence>
<accession>A0A4R2L969</accession>
<dbReference type="InterPro" id="IPR050351">
    <property type="entry name" value="BphY/WalK/GraS-like"/>
</dbReference>
<organism evidence="19 20">
    <name type="scientific">Marinisporobacter balticus</name>
    <dbReference type="NCBI Taxonomy" id="2018667"/>
    <lineage>
        <taxon>Bacteria</taxon>
        <taxon>Bacillati</taxon>
        <taxon>Bacillota</taxon>
        <taxon>Clostridia</taxon>
        <taxon>Peptostreptococcales</taxon>
        <taxon>Thermotaleaceae</taxon>
        <taxon>Marinisporobacter</taxon>
    </lineage>
</organism>
<dbReference type="InterPro" id="IPR003661">
    <property type="entry name" value="HisK_dim/P_dom"/>
</dbReference>
<dbReference type="InterPro" id="IPR036890">
    <property type="entry name" value="HATPase_C_sf"/>
</dbReference>
<evidence type="ECO:0000256" key="4">
    <source>
        <dbReference type="ARBA" id="ARBA00022475"/>
    </source>
</evidence>
<evidence type="ECO:0000256" key="8">
    <source>
        <dbReference type="ARBA" id="ARBA00022741"/>
    </source>
</evidence>
<evidence type="ECO:0000256" key="5">
    <source>
        <dbReference type="ARBA" id="ARBA00022553"/>
    </source>
</evidence>
<evidence type="ECO:0000256" key="2">
    <source>
        <dbReference type="ARBA" id="ARBA00004651"/>
    </source>
</evidence>
<dbReference type="CDD" id="cd00130">
    <property type="entry name" value="PAS"/>
    <property type="match status" value="1"/>
</dbReference>
<dbReference type="AlphaFoldDB" id="A0A4R2L969"/>
<keyword evidence="10" id="KW-0067">ATP-binding</keyword>
<dbReference type="SUPFAM" id="SSF55874">
    <property type="entry name" value="ATPase domain of HSP90 chaperone/DNA topoisomerase II/histidine kinase"/>
    <property type="match status" value="1"/>
</dbReference>
<dbReference type="PRINTS" id="PR00344">
    <property type="entry name" value="BCTRLSENSOR"/>
</dbReference>
<comment type="caution">
    <text evidence="19">The sequence shown here is derived from an EMBL/GenBank/DDBJ whole genome shotgun (WGS) entry which is preliminary data.</text>
</comment>
<evidence type="ECO:0000259" key="16">
    <source>
        <dbReference type="PROSITE" id="PS50109"/>
    </source>
</evidence>
<dbReference type="Pfam" id="PF02518">
    <property type="entry name" value="HATPase_c"/>
    <property type="match status" value="1"/>
</dbReference>
<evidence type="ECO:0000256" key="7">
    <source>
        <dbReference type="ARBA" id="ARBA00022692"/>
    </source>
</evidence>
<dbReference type="Gene3D" id="3.30.565.10">
    <property type="entry name" value="Histidine kinase-like ATPase, C-terminal domain"/>
    <property type="match status" value="1"/>
</dbReference>
<dbReference type="SUPFAM" id="SSF47384">
    <property type="entry name" value="Homodimeric domain of signal transducing histidine kinase"/>
    <property type="match status" value="1"/>
</dbReference>
<keyword evidence="9 19" id="KW-0418">Kinase</keyword>
<dbReference type="InterPro" id="IPR013767">
    <property type="entry name" value="PAS_fold"/>
</dbReference>
<feature type="domain" description="HAMP" evidence="18">
    <location>
        <begin position="191"/>
        <end position="243"/>
    </location>
</feature>
<keyword evidence="20" id="KW-1185">Reference proteome</keyword>
<keyword evidence="14" id="KW-0175">Coiled coil</keyword>
<dbReference type="GO" id="GO:0004721">
    <property type="term" value="F:phosphoprotein phosphatase activity"/>
    <property type="evidence" value="ECO:0007669"/>
    <property type="project" value="TreeGrafter"/>
</dbReference>
<dbReference type="SUPFAM" id="SSF158472">
    <property type="entry name" value="HAMP domain-like"/>
    <property type="match status" value="1"/>
</dbReference>
<evidence type="ECO:0000259" key="17">
    <source>
        <dbReference type="PROSITE" id="PS50112"/>
    </source>
</evidence>
<dbReference type="FunFam" id="1.10.287.130:FF:000008">
    <property type="entry name" value="Two-component sensor histidine kinase"/>
    <property type="match status" value="1"/>
</dbReference>
<evidence type="ECO:0000256" key="11">
    <source>
        <dbReference type="ARBA" id="ARBA00022989"/>
    </source>
</evidence>
<dbReference type="InterPro" id="IPR004358">
    <property type="entry name" value="Sig_transdc_His_kin-like_C"/>
</dbReference>
<dbReference type="EMBL" id="SLWV01000002">
    <property type="protein sequence ID" value="TCO79288.1"/>
    <property type="molecule type" value="Genomic_DNA"/>
</dbReference>